<evidence type="ECO:0000313" key="2">
    <source>
        <dbReference type="EMBL" id="PPR05547.1"/>
    </source>
</evidence>
<comment type="caution">
    <text evidence="2">The sequence shown here is derived from an EMBL/GenBank/DDBJ whole genome shotgun (WGS) entry which is preliminary data.</text>
</comment>
<feature type="compositionally biased region" description="Gly residues" evidence="1">
    <location>
        <begin position="154"/>
        <end position="169"/>
    </location>
</feature>
<dbReference type="EMBL" id="NHYE01000466">
    <property type="protein sequence ID" value="PPR05547.1"/>
    <property type="molecule type" value="Genomic_DNA"/>
</dbReference>
<feature type="non-terminal residue" evidence="2">
    <location>
        <position position="1"/>
    </location>
</feature>
<gene>
    <name evidence="2" type="ORF">CVT26_008988</name>
</gene>
<feature type="region of interest" description="Disordered" evidence="1">
    <location>
        <begin position="36"/>
        <end position="57"/>
    </location>
</feature>
<feature type="compositionally biased region" description="Polar residues" evidence="1">
    <location>
        <begin position="41"/>
        <end position="50"/>
    </location>
</feature>
<feature type="region of interest" description="Disordered" evidence="1">
    <location>
        <begin position="81"/>
        <end position="115"/>
    </location>
</feature>
<evidence type="ECO:0000313" key="3">
    <source>
        <dbReference type="Proteomes" id="UP000284706"/>
    </source>
</evidence>
<feature type="compositionally biased region" description="Low complexity" evidence="1">
    <location>
        <begin position="81"/>
        <end position="113"/>
    </location>
</feature>
<organism evidence="2 3">
    <name type="scientific">Gymnopilus dilepis</name>
    <dbReference type="NCBI Taxonomy" id="231916"/>
    <lineage>
        <taxon>Eukaryota</taxon>
        <taxon>Fungi</taxon>
        <taxon>Dikarya</taxon>
        <taxon>Basidiomycota</taxon>
        <taxon>Agaricomycotina</taxon>
        <taxon>Agaricomycetes</taxon>
        <taxon>Agaricomycetidae</taxon>
        <taxon>Agaricales</taxon>
        <taxon>Agaricineae</taxon>
        <taxon>Hymenogastraceae</taxon>
        <taxon>Gymnopilus</taxon>
    </lineage>
</organism>
<reference evidence="2 3" key="1">
    <citation type="journal article" date="2018" name="Evol. Lett.">
        <title>Horizontal gene cluster transfer increased hallucinogenic mushroom diversity.</title>
        <authorList>
            <person name="Reynolds H.T."/>
            <person name="Vijayakumar V."/>
            <person name="Gluck-Thaler E."/>
            <person name="Korotkin H.B."/>
            <person name="Matheny P.B."/>
            <person name="Slot J.C."/>
        </authorList>
    </citation>
    <scope>NUCLEOTIDE SEQUENCE [LARGE SCALE GENOMIC DNA]</scope>
    <source>
        <strain evidence="2 3">SRW20</strain>
    </source>
</reference>
<protein>
    <submittedName>
        <fullName evidence="2">Uncharacterized protein</fullName>
    </submittedName>
</protein>
<feature type="region of interest" description="Disordered" evidence="1">
    <location>
        <begin position="152"/>
        <end position="199"/>
    </location>
</feature>
<proteinExistence type="predicted"/>
<dbReference type="InParanoid" id="A0A409YRB2"/>
<keyword evidence="3" id="KW-1185">Reference proteome</keyword>
<dbReference type="OrthoDB" id="1884855at2759"/>
<accession>A0A409YRB2</accession>
<name>A0A409YRB2_9AGAR</name>
<dbReference type="AlphaFoldDB" id="A0A409YRB2"/>
<sequence>PSSPSAALQTLTALPPKLLQLHATLVSLPPLSTLPAPQNPAGASSVSTLGGLTEPGKRVWETSQTGYVNWALGRLLVRSVPQGQGQGSSSQGSSGPSSQGEEEGAAASTTGQGIVDRIDHAAAQIGSGEDLRSALEVIEGVRRELDEALRRGRSGGAVGMGGGGAGASNGNGTREGRTENEREEEQGYQEEGSSLMMEE</sequence>
<evidence type="ECO:0000256" key="1">
    <source>
        <dbReference type="SAM" id="MobiDB-lite"/>
    </source>
</evidence>
<dbReference type="STRING" id="231916.A0A409YRB2"/>
<dbReference type="Proteomes" id="UP000284706">
    <property type="component" value="Unassembled WGS sequence"/>
</dbReference>